<dbReference type="SUPFAM" id="SSF55874">
    <property type="entry name" value="ATPase domain of HSP90 chaperone/DNA topoisomerase II/histidine kinase"/>
    <property type="match status" value="1"/>
</dbReference>
<dbReference type="eggNOG" id="COG4191">
    <property type="taxonomic scope" value="Bacteria"/>
</dbReference>
<dbReference type="PROSITE" id="PS50109">
    <property type="entry name" value="HIS_KIN"/>
    <property type="match status" value="1"/>
</dbReference>
<dbReference type="HOGENOM" id="CLU_471546_0_0_7"/>
<dbReference type="STRING" id="706587.Desti_2631"/>
<feature type="domain" description="PAC" evidence="8">
    <location>
        <begin position="296"/>
        <end position="345"/>
    </location>
</feature>
<dbReference type="Pfam" id="PF02518">
    <property type="entry name" value="HATPase_c"/>
    <property type="match status" value="1"/>
</dbReference>
<dbReference type="CDD" id="cd00082">
    <property type="entry name" value="HisKA"/>
    <property type="match status" value="1"/>
</dbReference>
<keyword evidence="4" id="KW-0808">Transferase</keyword>
<dbReference type="RefSeq" id="WP_014810451.1">
    <property type="nucleotide sequence ID" value="NC_018025.1"/>
</dbReference>
<evidence type="ECO:0000256" key="4">
    <source>
        <dbReference type="ARBA" id="ARBA00022679"/>
    </source>
</evidence>
<dbReference type="SUPFAM" id="SSF55785">
    <property type="entry name" value="PYP-like sensor domain (PAS domain)"/>
    <property type="match status" value="1"/>
</dbReference>
<dbReference type="InterPro" id="IPR052162">
    <property type="entry name" value="Sensor_kinase/Photoreceptor"/>
</dbReference>
<evidence type="ECO:0000313" key="10">
    <source>
        <dbReference type="Proteomes" id="UP000006055"/>
    </source>
</evidence>
<protein>
    <recommendedName>
        <fullName evidence="2">histidine kinase</fullName>
        <ecNumber evidence="2">2.7.13.3</ecNumber>
    </recommendedName>
</protein>
<dbReference type="Pfam" id="PF00512">
    <property type="entry name" value="HisKA"/>
    <property type="match status" value="1"/>
</dbReference>
<proteinExistence type="predicted"/>
<dbReference type="InterPro" id="IPR003594">
    <property type="entry name" value="HATPase_dom"/>
</dbReference>
<dbReference type="Gene3D" id="3.30.450.20">
    <property type="entry name" value="PAS domain"/>
    <property type="match status" value="1"/>
</dbReference>
<dbReference type="Gene3D" id="1.10.287.130">
    <property type="match status" value="1"/>
</dbReference>
<dbReference type="SMART" id="SM00388">
    <property type="entry name" value="HisKA"/>
    <property type="match status" value="1"/>
</dbReference>
<dbReference type="PROSITE" id="PS50113">
    <property type="entry name" value="PAC"/>
    <property type="match status" value="1"/>
</dbReference>
<evidence type="ECO:0000256" key="3">
    <source>
        <dbReference type="ARBA" id="ARBA00022553"/>
    </source>
</evidence>
<comment type="catalytic activity">
    <reaction evidence="1">
        <text>ATP + protein L-histidine = ADP + protein N-phospho-L-histidine.</text>
        <dbReference type="EC" id="2.7.13.3"/>
    </reaction>
</comment>
<name>I4C6W9_DESTA</name>
<dbReference type="InterPro" id="IPR005467">
    <property type="entry name" value="His_kinase_dom"/>
</dbReference>
<sequence>MTTKTIFPGQANYLDAFIKTAQYLARLTIHQDVWSETSKLLVNFWGADLGGFGDRRSNGEIAVCHWTFSTELRERMDLAAEVNEEIAEVLDSGFLSWRFVSSTPEPLVIAFLPISLENQVTRVLLVGHRSSGLFPKDLLNIYLALAGLVGTTAERLASEAELRKHRQHLEELVRERTARLTKANEQLQSEIIHRHRAEEALQKAHDELEVRVQKRTAELENAKEAVATERQKLFDILETMPVMVCLLKPDYQVAFANRGSREKFGEDRGRRCFDYRFGRKEPCEFCESFNVLKTGEPHHWEFIGPEGSIMDAYDFPFVDTDGSVLVLEVNIDITERKRVEDALKQTLAELSRSNEDLQQFAYVASHDLQEPLRTVASALQLFEKKHRGKFDKDSDQLIDFAVDGARRMRALIQDLLAYSRLNTRGQAFGPVDMKEVLNQSIKNLRSLIEEKGAEITCNHMPILMGDPIQLIQLLQNLIGNALKFGPAISPKVHVSAQQNGNEWIFSVKDNGIGIQQKYFERIFVIFQQLSKKGPFHGTGIGLAVVKKIVERHHGRVWVESEVGTGSTFYFTIPDRMER</sequence>
<evidence type="ECO:0000256" key="5">
    <source>
        <dbReference type="ARBA" id="ARBA00022777"/>
    </source>
</evidence>
<dbReference type="PANTHER" id="PTHR43304">
    <property type="entry name" value="PHYTOCHROME-LIKE PROTEIN CPH1"/>
    <property type="match status" value="1"/>
</dbReference>
<dbReference type="InterPro" id="IPR036890">
    <property type="entry name" value="HATPase_C_sf"/>
</dbReference>
<organism evidence="9 10">
    <name type="scientific">Desulfomonile tiedjei (strain ATCC 49306 / DSM 6799 / DCB-1)</name>
    <dbReference type="NCBI Taxonomy" id="706587"/>
    <lineage>
        <taxon>Bacteria</taxon>
        <taxon>Pseudomonadati</taxon>
        <taxon>Thermodesulfobacteriota</taxon>
        <taxon>Desulfomonilia</taxon>
        <taxon>Desulfomonilales</taxon>
        <taxon>Desulfomonilaceae</taxon>
        <taxon>Desulfomonile</taxon>
    </lineage>
</organism>
<feature type="domain" description="Histidine kinase" evidence="7">
    <location>
        <begin position="363"/>
        <end position="576"/>
    </location>
</feature>
<dbReference type="Proteomes" id="UP000006055">
    <property type="component" value="Chromosome"/>
</dbReference>
<dbReference type="OrthoDB" id="5524356at2"/>
<dbReference type="InterPro" id="IPR000700">
    <property type="entry name" value="PAS-assoc_C"/>
</dbReference>
<dbReference type="Gene3D" id="3.30.565.10">
    <property type="entry name" value="Histidine kinase-like ATPase, C-terminal domain"/>
    <property type="match status" value="1"/>
</dbReference>
<evidence type="ECO:0000256" key="2">
    <source>
        <dbReference type="ARBA" id="ARBA00012438"/>
    </source>
</evidence>
<keyword evidence="6" id="KW-0175">Coiled coil</keyword>
<dbReference type="SUPFAM" id="SSF47384">
    <property type="entry name" value="Homodimeric domain of signal transducing histidine kinase"/>
    <property type="match status" value="1"/>
</dbReference>
<dbReference type="InterPro" id="IPR035965">
    <property type="entry name" value="PAS-like_dom_sf"/>
</dbReference>
<evidence type="ECO:0000259" key="8">
    <source>
        <dbReference type="PROSITE" id="PS50113"/>
    </source>
</evidence>
<dbReference type="KEGG" id="dti:Desti_2631"/>
<keyword evidence="3" id="KW-0597">Phosphoprotein</keyword>
<dbReference type="EMBL" id="CP003360">
    <property type="protein sequence ID" value="AFM25310.1"/>
    <property type="molecule type" value="Genomic_DNA"/>
</dbReference>
<keyword evidence="5 9" id="KW-0418">Kinase</keyword>
<dbReference type="InterPro" id="IPR003661">
    <property type="entry name" value="HisK_dim/P_dom"/>
</dbReference>
<evidence type="ECO:0000256" key="1">
    <source>
        <dbReference type="ARBA" id="ARBA00000085"/>
    </source>
</evidence>
<dbReference type="SMART" id="SM00387">
    <property type="entry name" value="HATPase_c"/>
    <property type="match status" value="1"/>
</dbReference>
<dbReference type="InterPro" id="IPR004358">
    <property type="entry name" value="Sig_transdc_His_kin-like_C"/>
</dbReference>
<feature type="coiled-coil region" evidence="6">
    <location>
        <begin position="155"/>
        <end position="232"/>
    </location>
</feature>
<evidence type="ECO:0000259" key="7">
    <source>
        <dbReference type="PROSITE" id="PS50109"/>
    </source>
</evidence>
<dbReference type="eggNOG" id="COG4251">
    <property type="taxonomic scope" value="Bacteria"/>
</dbReference>
<reference evidence="10" key="1">
    <citation type="submission" date="2012-06" db="EMBL/GenBank/DDBJ databases">
        <title>Complete sequence of chromosome of Desulfomonile tiedjei DSM 6799.</title>
        <authorList>
            <person name="Lucas S."/>
            <person name="Copeland A."/>
            <person name="Lapidus A."/>
            <person name="Glavina del Rio T."/>
            <person name="Dalin E."/>
            <person name="Tice H."/>
            <person name="Bruce D."/>
            <person name="Goodwin L."/>
            <person name="Pitluck S."/>
            <person name="Peters L."/>
            <person name="Ovchinnikova G."/>
            <person name="Zeytun A."/>
            <person name="Lu M."/>
            <person name="Kyrpides N."/>
            <person name="Mavromatis K."/>
            <person name="Ivanova N."/>
            <person name="Brettin T."/>
            <person name="Detter J.C."/>
            <person name="Han C."/>
            <person name="Larimer F."/>
            <person name="Land M."/>
            <person name="Hauser L."/>
            <person name="Markowitz V."/>
            <person name="Cheng J.-F."/>
            <person name="Hugenholtz P."/>
            <person name="Woyke T."/>
            <person name="Wu D."/>
            <person name="Spring S."/>
            <person name="Schroeder M."/>
            <person name="Brambilla E."/>
            <person name="Klenk H.-P."/>
            <person name="Eisen J.A."/>
        </authorList>
    </citation>
    <scope>NUCLEOTIDE SEQUENCE [LARGE SCALE GENOMIC DNA]</scope>
    <source>
        <strain evidence="10">ATCC 49306 / DSM 6799 / DCB-1</strain>
    </source>
</reference>
<accession>I4C6W9</accession>
<dbReference type="InterPro" id="IPR036097">
    <property type="entry name" value="HisK_dim/P_sf"/>
</dbReference>
<dbReference type="AlphaFoldDB" id="I4C6W9"/>
<dbReference type="EC" id="2.7.13.3" evidence="2"/>
<dbReference type="PRINTS" id="PR00344">
    <property type="entry name" value="BCTRLSENSOR"/>
</dbReference>
<dbReference type="GO" id="GO:0000155">
    <property type="term" value="F:phosphorelay sensor kinase activity"/>
    <property type="evidence" value="ECO:0007669"/>
    <property type="project" value="InterPro"/>
</dbReference>
<gene>
    <name evidence="9" type="ordered locus">Desti_2631</name>
</gene>
<keyword evidence="10" id="KW-1185">Reference proteome</keyword>
<dbReference type="PANTHER" id="PTHR43304:SF1">
    <property type="entry name" value="PAC DOMAIN-CONTAINING PROTEIN"/>
    <property type="match status" value="1"/>
</dbReference>
<evidence type="ECO:0000313" key="9">
    <source>
        <dbReference type="EMBL" id="AFM25310.1"/>
    </source>
</evidence>
<evidence type="ECO:0000256" key="6">
    <source>
        <dbReference type="SAM" id="Coils"/>
    </source>
</evidence>
<dbReference type="FunFam" id="3.30.565.10:FF:000006">
    <property type="entry name" value="Sensor histidine kinase WalK"/>
    <property type="match status" value="1"/>
</dbReference>